<feature type="domain" description="Phosducin" evidence="3">
    <location>
        <begin position="56"/>
        <end position="241"/>
    </location>
</feature>
<sequence length="261" mass="29266">MSTIEQKILNGEFRNMGDEDVSERVRAIANEDSTPSDTEDTSPDLPQQQLATHNGPQTGVKGIIADYWHQRQTENARRAADTAAAQSEFSALISQRSIQASTKTIWTKDDESDTDSIDALLADDDDAQFFDDYKQKRMDEITQKAAKAGLGYLRDATPDEYVETVERHKDVVVVLGNENVEVSARFERFIRGECGKYPHVVFLNVQAGLCGFEDPEVLPIVLVYRNGDLKHNLVHVVDQLKGGAGFEPEDVRRLLERVLEK</sequence>
<dbReference type="AlphaFoldDB" id="A0A1Y1WIN7"/>
<organism evidence="4 5">
    <name type="scientific">Linderina pennispora</name>
    <dbReference type="NCBI Taxonomy" id="61395"/>
    <lineage>
        <taxon>Eukaryota</taxon>
        <taxon>Fungi</taxon>
        <taxon>Fungi incertae sedis</taxon>
        <taxon>Zoopagomycota</taxon>
        <taxon>Kickxellomycotina</taxon>
        <taxon>Kickxellomycetes</taxon>
        <taxon>Kickxellales</taxon>
        <taxon>Kickxellaceae</taxon>
        <taxon>Linderina</taxon>
    </lineage>
</organism>
<keyword evidence="5" id="KW-1185">Reference proteome</keyword>
<dbReference type="RefSeq" id="XP_040746565.1">
    <property type="nucleotide sequence ID" value="XM_040890149.1"/>
</dbReference>
<dbReference type="InterPro" id="IPR024253">
    <property type="entry name" value="Phosducin_thioredoxin-like_dom"/>
</dbReference>
<evidence type="ECO:0000313" key="4">
    <source>
        <dbReference type="EMBL" id="ORX73225.1"/>
    </source>
</evidence>
<gene>
    <name evidence="4" type="ORF">DL89DRAFT_290956</name>
</gene>
<feature type="region of interest" description="Disordered" evidence="2">
    <location>
        <begin position="1"/>
        <end position="58"/>
    </location>
</feature>
<dbReference type="InterPro" id="IPR051499">
    <property type="entry name" value="Phosducin-like_reg"/>
</dbReference>
<dbReference type="InterPro" id="IPR036249">
    <property type="entry name" value="Thioredoxin-like_sf"/>
</dbReference>
<comment type="similarity">
    <text evidence="1">Belongs to the phosducin family.</text>
</comment>
<dbReference type="SUPFAM" id="SSF52833">
    <property type="entry name" value="Thioredoxin-like"/>
    <property type="match status" value="1"/>
</dbReference>
<dbReference type="GeneID" id="63806797"/>
<dbReference type="Proteomes" id="UP000193922">
    <property type="component" value="Unassembled WGS sequence"/>
</dbReference>
<dbReference type="STRING" id="61395.A0A1Y1WIN7"/>
<dbReference type="PANTHER" id="PTHR46052:SF1">
    <property type="entry name" value="PHOSDUCIN-LIKE PROTEIN"/>
    <property type="match status" value="1"/>
</dbReference>
<evidence type="ECO:0000259" key="3">
    <source>
        <dbReference type="Pfam" id="PF02114"/>
    </source>
</evidence>
<evidence type="ECO:0000313" key="5">
    <source>
        <dbReference type="Proteomes" id="UP000193922"/>
    </source>
</evidence>
<dbReference type="EMBL" id="MCFD01000002">
    <property type="protein sequence ID" value="ORX73225.1"/>
    <property type="molecule type" value="Genomic_DNA"/>
</dbReference>
<evidence type="ECO:0000256" key="2">
    <source>
        <dbReference type="SAM" id="MobiDB-lite"/>
    </source>
</evidence>
<dbReference type="OrthoDB" id="70588at2759"/>
<protein>
    <submittedName>
        <fullName evidence="4">Thioredoxin-like protein</fullName>
    </submittedName>
</protein>
<comment type="caution">
    <text evidence="4">The sequence shown here is derived from an EMBL/GenBank/DDBJ whole genome shotgun (WGS) entry which is preliminary data.</text>
</comment>
<reference evidence="4 5" key="1">
    <citation type="submission" date="2016-07" db="EMBL/GenBank/DDBJ databases">
        <title>Pervasive Adenine N6-methylation of Active Genes in Fungi.</title>
        <authorList>
            <consortium name="DOE Joint Genome Institute"/>
            <person name="Mondo S.J."/>
            <person name="Dannebaum R.O."/>
            <person name="Kuo R.C."/>
            <person name="Labutti K."/>
            <person name="Haridas S."/>
            <person name="Kuo A."/>
            <person name="Salamov A."/>
            <person name="Ahrendt S.R."/>
            <person name="Lipzen A."/>
            <person name="Sullivan W."/>
            <person name="Andreopoulos W.B."/>
            <person name="Clum A."/>
            <person name="Lindquist E."/>
            <person name="Daum C."/>
            <person name="Ramamoorthy G.K."/>
            <person name="Gryganskyi A."/>
            <person name="Culley D."/>
            <person name="Magnuson J.K."/>
            <person name="James T.Y."/>
            <person name="O'Malley M.A."/>
            <person name="Stajich J.E."/>
            <person name="Spatafora J.W."/>
            <person name="Visel A."/>
            <person name="Grigoriev I.V."/>
        </authorList>
    </citation>
    <scope>NUCLEOTIDE SEQUENCE [LARGE SCALE GENOMIC DNA]</scope>
    <source>
        <strain evidence="4 5">ATCC 12442</strain>
    </source>
</reference>
<dbReference type="Pfam" id="PF02114">
    <property type="entry name" value="Phosducin"/>
    <property type="match status" value="1"/>
</dbReference>
<feature type="compositionally biased region" description="Polar residues" evidence="2">
    <location>
        <begin position="44"/>
        <end position="57"/>
    </location>
</feature>
<accession>A0A1Y1WIN7</accession>
<dbReference type="Gene3D" id="3.40.30.10">
    <property type="entry name" value="Glutaredoxin"/>
    <property type="match status" value="1"/>
</dbReference>
<proteinExistence type="inferred from homology"/>
<evidence type="ECO:0000256" key="1">
    <source>
        <dbReference type="ARBA" id="ARBA00009686"/>
    </source>
</evidence>
<dbReference type="PANTHER" id="PTHR46052">
    <property type="entry name" value="PHOSDUCIN-LIKE PROTEIN"/>
    <property type="match status" value="1"/>
</dbReference>
<name>A0A1Y1WIN7_9FUNG</name>